<feature type="domain" description="PLD phosphodiesterase" evidence="3">
    <location>
        <begin position="921"/>
        <end position="948"/>
    </location>
</feature>
<dbReference type="PANTHER" id="PTHR47396">
    <property type="entry name" value="TYPE I RESTRICTION ENZYME ECOKI R PROTEIN"/>
    <property type="match status" value="1"/>
</dbReference>
<dbReference type="InterPro" id="IPR050742">
    <property type="entry name" value="Helicase_Restrict-Modif_Enz"/>
</dbReference>
<dbReference type="SMART" id="SM00487">
    <property type="entry name" value="DEXDc"/>
    <property type="match status" value="1"/>
</dbReference>
<feature type="region of interest" description="Disordered" evidence="2">
    <location>
        <begin position="517"/>
        <end position="537"/>
    </location>
</feature>
<dbReference type="PROSITE" id="PS51192">
    <property type="entry name" value="HELICASE_ATP_BIND_1"/>
    <property type="match status" value="1"/>
</dbReference>
<dbReference type="InterPro" id="IPR025202">
    <property type="entry name" value="PLD-like_dom"/>
</dbReference>
<dbReference type="GO" id="GO:0004386">
    <property type="term" value="F:helicase activity"/>
    <property type="evidence" value="ECO:0007669"/>
    <property type="project" value="UniProtKB-KW"/>
</dbReference>
<proteinExistence type="predicted"/>
<keyword evidence="1" id="KW-0175">Coiled coil</keyword>
<dbReference type="SUPFAM" id="SSF56024">
    <property type="entry name" value="Phospholipase D/nuclease"/>
    <property type="match status" value="1"/>
</dbReference>
<dbReference type="Gene3D" id="3.30.870.10">
    <property type="entry name" value="Endonuclease Chain A"/>
    <property type="match status" value="1"/>
</dbReference>
<dbReference type="EMBL" id="LOCK01000011">
    <property type="protein sequence ID" value="KTE92762.1"/>
    <property type="molecule type" value="Genomic_DNA"/>
</dbReference>
<reference evidence="6 7" key="2">
    <citation type="submission" date="2015-12" db="EMBL/GenBank/DDBJ databases">
        <title>Draft Genome Sequence of Desulfitobacterium hafniense Strain DH, a Sulfate-reducing Bacterium Isolated from Paddy Soils.</title>
        <authorList>
            <person name="Bao P."/>
            <person name="Zhang X."/>
            <person name="Li G."/>
        </authorList>
    </citation>
    <scope>NUCLEOTIDE SEQUENCE [LARGE SCALE GENOMIC DNA]</scope>
    <source>
        <strain evidence="6 7">DH</strain>
    </source>
</reference>
<dbReference type="Pfam" id="PF22548">
    <property type="entry name" value="AEP-TOTE"/>
    <property type="match status" value="1"/>
</dbReference>
<evidence type="ECO:0000256" key="1">
    <source>
        <dbReference type="SAM" id="Coils"/>
    </source>
</evidence>
<reference evidence="5" key="1">
    <citation type="submission" date="2014-07" db="EMBL/GenBank/DDBJ databases">
        <authorList>
            <person name="Hornung V.Bastian."/>
        </authorList>
    </citation>
    <scope>NUCLEOTIDE SEQUENCE</scope>
    <source>
        <strain evidence="5">PCE-S</strain>
    </source>
</reference>
<dbReference type="GO" id="GO:0006793">
    <property type="term" value="P:phosphorus metabolic process"/>
    <property type="evidence" value="ECO:0007669"/>
    <property type="project" value="UniProtKB-ARBA"/>
</dbReference>
<dbReference type="GO" id="GO:0003677">
    <property type="term" value="F:DNA binding"/>
    <property type="evidence" value="ECO:0007669"/>
    <property type="project" value="InterPro"/>
</dbReference>
<organism evidence="5">
    <name type="scientific">Desulfitobacterium hafniense</name>
    <name type="common">Desulfitobacterium frappieri</name>
    <dbReference type="NCBI Taxonomy" id="49338"/>
    <lineage>
        <taxon>Bacteria</taxon>
        <taxon>Bacillati</taxon>
        <taxon>Bacillota</taxon>
        <taxon>Clostridia</taxon>
        <taxon>Eubacteriales</taxon>
        <taxon>Desulfitobacteriaceae</taxon>
        <taxon>Desulfitobacterium</taxon>
    </lineage>
</organism>
<keyword evidence="6" id="KW-0547">Nucleotide-binding</keyword>
<accession>A0A098B8C5</accession>
<dbReference type="PANTHER" id="PTHR47396:SF1">
    <property type="entry name" value="ATP-DEPENDENT HELICASE IRC3-RELATED"/>
    <property type="match status" value="1"/>
</dbReference>
<dbReference type="Pfam" id="PF04851">
    <property type="entry name" value="ResIII"/>
    <property type="match status" value="1"/>
</dbReference>
<evidence type="ECO:0000256" key="2">
    <source>
        <dbReference type="SAM" id="MobiDB-lite"/>
    </source>
</evidence>
<dbReference type="InterPro" id="IPR006935">
    <property type="entry name" value="Helicase/UvrB_N"/>
</dbReference>
<dbReference type="PROSITE" id="PS50035">
    <property type="entry name" value="PLD"/>
    <property type="match status" value="1"/>
</dbReference>
<dbReference type="GO" id="GO:0005829">
    <property type="term" value="C:cytosol"/>
    <property type="evidence" value="ECO:0007669"/>
    <property type="project" value="TreeGrafter"/>
</dbReference>
<dbReference type="OrthoDB" id="9802848at2"/>
<dbReference type="Pfam" id="PF13091">
    <property type="entry name" value="PLDc_2"/>
    <property type="match status" value="1"/>
</dbReference>
<evidence type="ECO:0000259" key="3">
    <source>
        <dbReference type="PROSITE" id="PS50035"/>
    </source>
</evidence>
<dbReference type="InterPro" id="IPR001650">
    <property type="entry name" value="Helicase_C-like"/>
</dbReference>
<dbReference type="CDD" id="cd18785">
    <property type="entry name" value="SF2_C"/>
    <property type="match status" value="1"/>
</dbReference>
<dbReference type="InterPro" id="IPR054347">
    <property type="entry name" value="TOTE_primase"/>
</dbReference>
<gene>
    <name evidence="6" type="ORF">AT727_17725</name>
    <name evidence="5" type="ORF">DPCES_4746</name>
</gene>
<feature type="domain" description="Helicase ATP-binding" evidence="4">
    <location>
        <begin position="455"/>
        <end position="622"/>
    </location>
</feature>
<protein>
    <submittedName>
        <fullName evidence="6">Helicase</fullName>
    </submittedName>
    <submittedName>
        <fullName evidence="5">Type III restriction enzyme, res subunit</fullName>
    </submittedName>
</protein>
<keyword evidence="6" id="KW-0378">Hydrolase</keyword>
<dbReference type="RefSeq" id="WP_005808733.1">
    <property type="nucleotide sequence ID" value="NZ_CABKQQ010000013.1"/>
</dbReference>
<dbReference type="Pfam" id="PF00271">
    <property type="entry name" value="Helicase_C"/>
    <property type="match status" value="1"/>
</dbReference>
<evidence type="ECO:0000259" key="4">
    <source>
        <dbReference type="PROSITE" id="PS51192"/>
    </source>
</evidence>
<feature type="coiled-coil region" evidence="1">
    <location>
        <begin position="3"/>
        <end position="37"/>
    </location>
</feature>
<dbReference type="GO" id="GO:0016787">
    <property type="term" value="F:hydrolase activity"/>
    <property type="evidence" value="ECO:0007669"/>
    <property type="project" value="InterPro"/>
</dbReference>
<dbReference type="InterPro" id="IPR001736">
    <property type="entry name" value="PLipase_D/transphosphatidylase"/>
</dbReference>
<evidence type="ECO:0000313" key="7">
    <source>
        <dbReference type="Proteomes" id="UP000054623"/>
    </source>
</evidence>
<dbReference type="EMBL" id="LK996017">
    <property type="protein sequence ID" value="CDX04632.1"/>
    <property type="molecule type" value="Genomic_DNA"/>
</dbReference>
<dbReference type="InterPro" id="IPR027417">
    <property type="entry name" value="P-loop_NTPase"/>
</dbReference>
<dbReference type="Proteomes" id="UP000054623">
    <property type="component" value="Unassembled WGS sequence"/>
</dbReference>
<name>A0A098B8C5_DESHA</name>
<keyword evidence="6" id="KW-0067">ATP-binding</keyword>
<sequence length="973" mass="110777">MTFKELLTKYQALILENSRLKDEIVRLNAKLDAVGHQAETDRSVDIASAELFFGRSDEILPTLINNQSDPEKKVKLFMSLFKGRDDVYAKRWENKKKGTTGYSPSCLNEWKSELCRKLTGKCADCPNKAYAVLDERVISDHLRGRNNLVAGIYPLCLDETCYFLAIDFDDEEWQKDIIQLREVCSEFDVSIAIERSRSGNGAHAWIFFEKPLAASLARKLGSVLLTYAMNKRHEITFKSYDRFFPNQDTMPKGGLGNLIALPLQKAARANSNSVFIDEDFEPYQDQWAYLAVVRRLSEDDVDRLIKELCKGDELGLLKIDDQTESEKPWEARRAKLSKDDFPNSLEIVKANMLFIPKVGVSQGGLNHLKRVAAFKNPEFYKAQAMRLSTFDKPRIISCSSETKEYLCLPRGCESDLVALCTGLKIETDFIDKTNHGKSIDVQFKGILRDEQQQAVNLLLKHDLGVLSGTTAFGKTVAAIKIIAERKVNTLILVDKVSLVSQWKKKLKEFLMINEVPSNTAGRNPRGRKKKKDTIGQLGAGKDDLGGIIDIALLQSLNRMGEVKDCVKDYGMNIVDECHHISAFSFEQVLKNSNAKYVYGLTATPIRKDGHQPIIFMQCGPIRYKDDAKKQAAKRPFEHYVIPRFTALRVPLDKMAKDVSIQELYSEIVVNELRNQLIINDIVKSFQNGRNCLVLTERTAHVALLAEKLREKIPEVIAVTGGMRIKETREIMARISEAPADRPLILVATGKYIGEGFDEPRLDTLFLVMPISWKGTLQQYAGRLHRLFENKNEVQIYDYVDIHVRMLEKMYHKRLNGYAAIGYKARCELMVEESINSIFDKDNFFPVYINDIINAAREVLIVSPFITKKRTLQMMQYLRVALENKVRVIVVTRPGEDFKEKDKGRLQETVDLMKSAGISIIFKSQIHQKYAVVDQRLVWYGSINLLSFSNAEESIMRLDSPNIASELIWSIENK</sequence>
<dbReference type="AlphaFoldDB" id="A0A098B8C5"/>
<dbReference type="CDD" id="cd17926">
    <property type="entry name" value="DEXHc_RE"/>
    <property type="match status" value="1"/>
</dbReference>
<evidence type="ECO:0000313" key="5">
    <source>
        <dbReference type="EMBL" id="CDX04632.1"/>
    </source>
</evidence>
<dbReference type="SUPFAM" id="SSF52540">
    <property type="entry name" value="P-loop containing nucleoside triphosphate hydrolases"/>
    <property type="match status" value="2"/>
</dbReference>
<evidence type="ECO:0000313" key="6">
    <source>
        <dbReference type="EMBL" id="KTE92762.1"/>
    </source>
</evidence>
<dbReference type="InterPro" id="IPR014001">
    <property type="entry name" value="Helicase_ATP-bd"/>
</dbReference>
<dbReference type="Gene3D" id="3.40.50.300">
    <property type="entry name" value="P-loop containing nucleotide triphosphate hydrolases"/>
    <property type="match status" value="2"/>
</dbReference>
<keyword evidence="6" id="KW-0347">Helicase</keyword>
<dbReference type="GO" id="GO:0005524">
    <property type="term" value="F:ATP binding"/>
    <property type="evidence" value="ECO:0007669"/>
    <property type="project" value="InterPro"/>
</dbReference>
<dbReference type="PATRIC" id="fig|49338.4.peg.5105"/>
<dbReference type="CDD" id="cd09126">
    <property type="entry name" value="PLDc_C_DEXD_like"/>
    <property type="match status" value="1"/>
</dbReference>